<evidence type="ECO:0000313" key="8">
    <source>
        <dbReference type="EMBL" id="MBJ3783121.1"/>
    </source>
</evidence>
<dbReference type="GO" id="GO:0016020">
    <property type="term" value="C:membrane"/>
    <property type="evidence" value="ECO:0007669"/>
    <property type="project" value="UniProtKB-SubCell"/>
</dbReference>
<keyword evidence="2 6" id="KW-0812">Transmembrane</keyword>
<feature type="transmembrane region" description="Helical" evidence="6">
    <location>
        <begin position="272"/>
        <end position="290"/>
    </location>
</feature>
<accession>A0A934MK36</accession>
<feature type="compositionally biased region" description="Low complexity" evidence="5">
    <location>
        <begin position="13"/>
        <end position="24"/>
    </location>
</feature>
<evidence type="ECO:0000313" key="9">
    <source>
        <dbReference type="Proteomes" id="UP000602124"/>
    </source>
</evidence>
<sequence length="471" mass="50359">MTELTQATPGLYAQRSTQSASSSRASEKRSRLNTILFWALFVVLALAPLPFGSHRAIVWGVWACYIGVVGLCYFVAYGTTGERLRVSVGGVTLLLFAAYCAFLVFQLLPLGNVPIISSGSTSIGAGQISIAPSLTVLMLVRQLSYGLFFLLIMQVMVHDGRRAMALWAMLLVVVAYGLYALVNLQTADTILGLEKWAYRGSATGTFVNRNSFATFVGFGAVLALAQGCAVLVRQSQRHANDGQIVNFTSSLVLFGIAYAFLLVVLVATQSRMGLFATFVASGVVVLIALLTMRSLRALLFAAPVGLAALAGAVYLAGGGLLERIENMRLATDDRGTIYQQIADLIAMRPWAGFGGGTFELAFPLVHRLPLPPDLTFTKGHNTYLTLWAELGLIAGSIPILAIAYLAFRLVRSLVRGEGSWTAQTAALGVIILAGVHSLVDFSLEIQANVILFLAIVAAGVATTTGTKRRDR</sequence>
<keyword evidence="4 6" id="KW-0472">Membrane</keyword>
<keyword evidence="9" id="KW-1185">Reference proteome</keyword>
<feature type="domain" description="O-antigen ligase-related" evidence="7">
    <location>
        <begin position="257"/>
        <end position="396"/>
    </location>
</feature>
<keyword evidence="8" id="KW-0436">Ligase</keyword>
<feature type="transmembrane region" description="Helical" evidence="6">
    <location>
        <begin position="384"/>
        <end position="407"/>
    </location>
</feature>
<comment type="caution">
    <text evidence="8">The sequence shown here is derived from an EMBL/GenBank/DDBJ whole genome shotgun (WGS) entry which is preliminary data.</text>
</comment>
<reference evidence="8" key="1">
    <citation type="submission" date="2020-12" db="EMBL/GenBank/DDBJ databases">
        <title>Devosia sp. MSA67 isolated from Mo River.</title>
        <authorList>
            <person name="Ma F."/>
            <person name="Zi Z."/>
        </authorList>
    </citation>
    <scope>NUCLEOTIDE SEQUENCE</scope>
    <source>
        <strain evidence="8">MSA67</strain>
    </source>
</reference>
<feature type="transmembrane region" description="Helical" evidence="6">
    <location>
        <begin position="128"/>
        <end position="152"/>
    </location>
</feature>
<evidence type="ECO:0000256" key="1">
    <source>
        <dbReference type="ARBA" id="ARBA00004141"/>
    </source>
</evidence>
<evidence type="ECO:0000256" key="6">
    <source>
        <dbReference type="SAM" id="Phobius"/>
    </source>
</evidence>
<protein>
    <submittedName>
        <fullName evidence="8">O-antigen ligase family protein</fullName>
    </submittedName>
</protein>
<dbReference type="RefSeq" id="WP_198874375.1">
    <property type="nucleotide sequence ID" value="NZ_JAEKMH010000001.1"/>
</dbReference>
<dbReference type="PANTHER" id="PTHR37422:SF23">
    <property type="entry name" value="TEICHURONIC ACID BIOSYNTHESIS PROTEIN TUAE"/>
    <property type="match status" value="1"/>
</dbReference>
<proteinExistence type="predicted"/>
<keyword evidence="3 6" id="KW-1133">Transmembrane helix</keyword>
<evidence type="ECO:0000256" key="4">
    <source>
        <dbReference type="ARBA" id="ARBA00023136"/>
    </source>
</evidence>
<dbReference type="EMBL" id="JAEKMH010000001">
    <property type="protein sequence ID" value="MBJ3783121.1"/>
    <property type="molecule type" value="Genomic_DNA"/>
</dbReference>
<feature type="transmembrane region" description="Helical" evidence="6">
    <location>
        <begin position="244"/>
        <end position="266"/>
    </location>
</feature>
<evidence type="ECO:0000259" key="7">
    <source>
        <dbReference type="Pfam" id="PF04932"/>
    </source>
</evidence>
<name>A0A934MK36_9HYPH</name>
<dbReference type="AlphaFoldDB" id="A0A934MK36"/>
<comment type="subcellular location">
    <subcellularLocation>
        <location evidence="1">Membrane</location>
        <topology evidence="1">Multi-pass membrane protein</topology>
    </subcellularLocation>
</comment>
<dbReference type="InterPro" id="IPR007016">
    <property type="entry name" value="O-antigen_ligase-rel_domated"/>
</dbReference>
<dbReference type="Pfam" id="PF04932">
    <property type="entry name" value="Wzy_C"/>
    <property type="match status" value="1"/>
</dbReference>
<evidence type="ECO:0000256" key="2">
    <source>
        <dbReference type="ARBA" id="ARBA00022692"/>
    </source>
</evidence>
<evidence type="ECO:0000256" key="5">
    <source>
        <dbReference type="SAM" id="MobiDB-lite"/>
    </source>
</evidence>
<gene>
    <name evidence="8" type="ORF">JEQ47_00190</name>
</gene>
<dbReference type="InterPro" id="IPR051533">
    <property type="entry name" value="WaaL-like"/>
</dbReference>
<feature type="transmembrane region" description="Helical" evidence="6">
    <location>
        <begin position="419"/>
        <end position="439"/>
    </location>
</feature>
<feature type="transmembrane region" description="Helical" evidence="6">
    <location>
        <begin position="212"/>
        <end position="232"/>
    </location>
</feature>
<feature type="transmembrane region" description="Helical" evidence="6">
    <location>
        <begin position="164"/>
        <end position="182"/>
    </location>
</feature>
<feature type="transmembrane region" description="Helical" evidence="6">
    <location>
        <begin position="297"/>
        <end position="317"/>
    </location>
</feature>
<feature type="region of interest" description="Disordered" evidence="5">
    <location>
        <begin position="1"/>
        <end position="25"/>
    </location>
</feature>
<feature type="transmembrane region" description="Helical" evidence="6">
    <location>
        <begin position="445"/>
        <end position="465"/>
    </location>
</feature>
<dbReference type="PANTHER" id="PTHR37422">
    <property type="entry name" value="TEICHURONIC ACID BIOSYNTHESIS PROTEIN TUAE"/>
    <property type="match status" value="1"/>
</dbReference>
<feature type="transmembrane region" description="Helical" evidence="6">
    <location>
        <begin position="32"/>
        <end position="51"/>
    </location>
</feature>
<organism evidence="8 9">
    <name type="scientific">Devosia sediminis</name>
    <dbReference type="NCBI Taxonomy" id="2798801"/>
    <lineage>
        <taxon>Bacteria</taxon>
        <taxon>Pseudomonadati</taxon>
        <taxon>Pseudomonadota</taxon>
        <taxon>Alphaproteobacteria</taxon>
        <taxon>Hyphomicrobiales</taxon>
        <taxon>Devosiaceae</taxon>
        <taxon>Devosia</taxon>
    </lineage>
</organism>
<dbReference type="Proteomes" id="UP000602124">
    <property type="component" value="Unassembled WGS sequence"/>
</dbReference>
<dbReference type="GO" id="GO:0016874">
    <property type="term" value="F:ligase activity"/>
    <property type="evidence" value="ECO:0007669"/>
    <property type="project" value="UniProtKB-KW"/>
</dbReference>
<feature type="transmembrane region" description="Helical" evidence="6">
    <location>
        <begin position="88"/>
        <end position="108"/>
    </location>
</feature>
<evidence type="ECO:0000256" key="3">
    <source>
        <dbReference type="ARBA" id="ARBA00022989"/>
    </source>
</evidence>
<feature type="transmembrane region" description="Helical" evidence="6">
    <location>
        <begin position="57"/>
        <end position="76"/>
    </location>
</feature>